<comment type="similarity">
    <text evidence="1 5">Belongs to the 5-formyltetrahydrofolate cyclo-ligase family.</text>
</comment>
<dbReference type="AlphaFoldDB" id="V2XRE5"/>
<dbReference type="InterPro" id="IPR024185">
    <property type="entry name" value="FTHF_cligase-like_sf"/>
</dbReference>
<reference evidence="6 7" key="1">
    <citation type="submission" date="2013-06" db="EMBL/GenBank/DDBJ databases">
        <authorList>
            <person name="Weinstock G."/>
            <person name="Sodergren E."/>
            <person name="Clifton S."/>
            <person name="Fulton L."/>
            <person name="Fulton B."/>
            <person name="Courtney L."/>
            <person name="Fronick C."/>
            <person name="Harrison M."/>
            <person name="Strong C."/>
            <person name="Farmer C."/>
            <person name="Delahaunty K."/>
            <person name="Markovic C."/>
            <person name="Hall O."/>
            <person name="Minx P."/>
            <person name="Tomlinson C."/>
            <person name="Mitreva M."/>
            <person name="Nelson J."/>
            <person name="Hou S."/>
            <person name="Wollam A."/>
            <person name="Pepin K.H."/>
            <person name="Johnson M."/>
            <person name="Bhonagiri V."/>
            <person name="Nash W.E."/>
            <person name="Warren W."/>
            <person name="Chinwalla A."/>
            <person name="Mardis E.R."/>
            <person name="Wilson R.K."/>
        </authorList>
    </citation>
    <scope>NUCLEOTIDE SEQUENCE [LARGE SCALE GENOMIC DNA]</scope>
    <source>
        <strain evidence="6 7">ATCC 51271</strain>
    </source>
</reference>
<dbReference type="EMBL" id="ACIL03000002">
    <property type="protein sequence ID" value="ESL04749.1"/>
    <property type="molecule type" value="Genomic_DNA"/>
</dbReference>
<keyword evidence="6" id="KW-0436">Ligase</keyword>
<sequence length="209" mass="24013">MKRDCRRENPVDKADYRKIVKDRRNTTNITTLEKDLYNAKLISDRYLELDSYKEAGIIFVYSAMEQEIPTQGIIHTALNDGKKVALPKIRTGVKAGAEMDFVFINKDTEYKSGVYGILEPVSGEFISVNNVNDNIEMLIPGLCFDIKGRRIGYGGGYYDRYLTKCPKDKFHITALAYEYQIFESLPFDKNDKPVNLIVTENRCIEIDVR</sequence>
<dbReference type="InterPro" id="IPR002698">
    <property type="entry name" value="FTHF_cligase"/>
</dbReference>
<gene>
    <name evidence="6" type="ORF">GCWU0000282_000137</name>
</gene>
<comment type="catalytic activity">
    <reaction evidence="5">
        <text>(6S)-5-formyl-5,6,7,8-tetrahydrofolate + ATP = (6R)-5,10-methenyltetrahydrofolate + ADP + phosphate</text>
        <dbReference type="Rhea" id="RHEA:10488"/>
        <dbReference type="ChEBI" id="CHEBI:30616"/>
        <dbReference type="ChEBI" id="CHEBI:43474"/>
        <dbReference type="ChEBI" id="CHEBI:57455"/>
        <dbReference type="ChEBI" id="CHEBI:57457"/>
        <dbReference type="ChEBI" id="CHEBI:456216"/>
        <dbReference type="EC" id="6.3.3.2"/>
    </reaction>
</comment>
<feature type="binding site" evidence="4">
    <location>
        <begin position="150"/>
        <end position="158"/>
    </location>
    <ligand>
        <name>ATP</name>
        <dbReference type="ChEBI" id="CHEBI:30616"/>
    </ligand>
</feature>
<feature type="binding site" evidence="4">
    <location>
        <position position="67"/>
    </location>
    <ligand>
        <name>substrate</name>
    </ligand>
</feature>
<evidence type="ECO:0000256" key="5">
    <source>
        <dbReference type="RuleBase" id="RU361279"/>
    </source>
</evidence>
<evidence type="ECO:0000313" key="7">
    <source>
        <dbReference type="Proteomes" id="UP000018227"/>
    </source>
</evidence>
<dbReference type="InterPro" id="IPR037171">
    <property type="entry name" value="NagB/RpiA_transferase-like"/>
</dbReference>
<dbReference type="SUPFAM" id="SSF100950">
    <property type="entry name" value="NagB/RpiA/CoA transferase-like"/>
    <property type="match status" value="1"/>
</dbReference>
<keyword evidence="5" id="KW-0479">Metal-binding</keyword>
<dbReference type="STRING" id="592026.GCWU0000282_000137"/>
<comment type="caution">
    <text evidence="6">The sequence shown here is derived from an EMBL/GenBank/DDBJ whole genome shotgun (WGS) entry which is preliminary data.</text>
</comment>
<organism evidence="6 7">
    <name type="scientific">Catonella morbi ATCC 51271</name>
    <dbReference type="NCBI Taxonomy" id="592026"/>
    <lineage>
        <taxon>Bacteria</taxon>
        <taxon>Bacillati</taxon>
        <taxon>Bacillota</taxon>
        <taxon>Clostridia</taxon>
        <taxon>Lachnospirales</taxon>
        <taxon>Lachnospiraceae</taxon>
        <taxon>Catonella</taxon>
    </lineage>
</organism>
<evidence type="ECO:0000256" key="3">
    <source>
        <dbReference type="ARBA" id="ARBA00022840"/>
    </source>
</evidence>
<protein>
    <recommendedName>
        <fullName evidence="5">5-formyltetrahydrofolate cyclo-ligase</fullName>
        <ecNumber evidence="5">6.3.3.2</ecNumber>
    </recommendedName>
</protein>
<evidence type="ECO:0000256" key="1">
    <source>
        <dbReference type="ARBA" id="ARBA00010638"/>
    </source>
</evidence>
<keyword evidence="3 4" id="KW-0067">ATP-binding</keyword>
<feature type="binding site" evidence="4">
    <location>
        <begin position="13"/>
        <end position="17"/>
    </location>
    <ligand>
        <name>ATP</name>
        <dbReference type="ChEBI" id="CHEBI:30616"/>
    </ligand>
</feature>
<keyword evidence="2 4" id="KW-0547">Nucleotide-binding</keyword>
<dbReference type="HOGENOM" id="CLU_066245_2_2_9"/>
<dbReference type="GO" id="GO:0005524">
    <property type="term" value="F:ATP binding"/>
    <property type="evidence" value="ECO:0007669"/>
    <property type="project" value="UniProtKB-KW"/>
</dbReference>
<dbReference type="Pfam" id="PF01812">
    <property type="entry name" value="5-FTHF_cyc-lig"/>
    <property type="match status" value="1"/>
</dbReference>
<dbReference type="eggNOG" id="COG0212">
    <property type="taxonomic scope" value="Bacteria"/>
</dbReference>
<evidence type="ECO:0000256" key="2">
    <source>
        <dbReference type="ARBA" id="ARBA00022741"/>
    </source>
</evidence>
<keyword evidence="5" id="KW-0460">Magnesium</keyword>
<dbReference type="PANTHER" id="PTHR23407">
    <property type="entry name" value="ATPASE INHIBITOR/5-FORMYLTETRAHYDROFOLATE CYCLO-LIGASE"/>
    <property type="match status" value="1"/>
</dbReference>
<name>V2XRE5_9FIRM</name>
<dbReference type="PANTHER" id="PTHR23407:SF1">
    <property type="entry name" value="5-FORMYLTETRAHYDROFOLATE CYCLO-LIGASE"/>
    <property type="match status" value="1"/>
</dbReference>
<dbReference type="PIRSF" id="PIRSF006806">
    <property type="entry name" value="FTHF_cligase"/>
    <property type="match status" value="1"/>
</dbReference>
<proteinExistence type="inferred from homology"/>
<dbReference type="Gene3D" id="3.40.50.10420">
    <property type="entry name" value="NagB/RpiA/CoA transferase-like"/>
    <property type="match status" value="1"/>
</dbReference>
<comment type="cofactor">
    <cofactor evidence="5">
        <name>Mg(2+)</name>
        <dbReference type="ChEBI" id="CHEBI:18420"/>
    </cofactor>
</comment>
<dbReference type="GO" id="GO:0009396">
    <property type="term" value="P:folic acid-containing compound biosynthetic process"/>
    <property type="evidence" value="ECO:0007669"/>
    <property type="project" value="TreeGrafter"/>
</dbReference>
<dbReference type="GO" id="GO:0030272">
    <property type="term" value="F:5-formyltetrahydrofolate cyclo-ligase activity"/>
    <property type="evidence" value="ECO:0007669"/>
    <property type="project" value="UniProtKB-EC"/>
</dbReference>
<dbReference type="EC" id="6.3.3.2" evidence="5"/>
<dbReference type="NCBIfam" id="TIGR02727">
    <property type="entry name" value="MTHFS_bact"/>
    <property type="match status" value="1"/>
</dbReference>
<evidence type="ECO:0000256" key="4">
    <source>
        <dbReference type="PIRSR" id="PIRSR006806-1"/>
    </source>
</evidence>
<evidence type="ECO:0000313" key="6">
    <source>
        <dbReference type="EMBL" id="ESL04749.1"/>
    </source>
</evidence>
<dbReference type="GO" id="GO:0046872">
    <property type="term" value="F:metal ion binding"/>
    <property type="evidence" value="ECO:0007669"/>
    <property type="project" value="UniProtKB-KW"/>
</dbReference>
<keyword evidence="7" id="KW-1185">Reference proteome</keyword>
<dbReference type="GO" id="GO:0035999">
    <property type="term" value="P:tetrahydrofolate interconversion"/>
    <property type="evidence" value="ECO:0007669"/>
    <property type="project" value="TreeGrafter"/>
</dbReference>
<accession>V2XRE5</accession>
<dbReference type="Proteomes" id="UP000018227">
    <property type="component" value="Unassembled WGS sequence"/>
</dbReference>